<dbReference type="GO" id="GO:0046872">
    <property type="term" value="F:metal ion binding"/>
    <property type="evidence" value="ECO:0007669"/>
    <property type="project" value="UniProtKB-KW"/>
</dbReference>
<keyword evidence="1" id="KW-0408">Iron</keyword>
<dbReference type="STRING" id="394221.Mmar10_2402"/>
<evidence type="ECO:0000313" key="3">
    <source>
        <dbReference type="Proteomes" id="UP000001964"/>
    </source>
</evidence>
<comment type="subunit">
    <text evidence="1">Forms a heterodimer with UbiU.</text>
</comment>
<keyword evidence="1" id="KW-0831">Ubiquinone biosynthesis</keyword>
<dbReference type="GO" id="GO:0006744">
    <property type="term" value="P:ubiquinone biosynthetic process"/>
    <property type="evidence" value="ECO:0007669"/>
    <property type="project" value="UniProtKB-UniRule"/>
</dbReference>
<dbReference type="RefSeq" id="WP_011644339.1">
    <property type="nucleotide sequence ID" value="NC_008347.1"/>
</dbReference>
<feature type="binding site" evidence="1">
    <location>
        <position position="176"/>
    </location>
    <ligand>
        <name>[4Fe-4S] cluster</name>
        <dbReference type="ChEBI" id="CHEBI:49883"/>
    </ligand>
</feature>
<comment type="cofactor">
    <cofactor evidence="1">
        <name>[4Fe-4S] cluster</name>
        <dbReference type="ChEBI" id="CHEBI:49883"/>
    </cofactor>
</comment>
<comment type="similarity">
    <text evidence="1">Belongs to the peptidase U32 family. UbiV subfamily.</text>
</comment>
<feature type="binding site" evidence="1">
    <location>
        <position position="44"/>
    </location>
    <ligand>
        <name>[4Fe-4S] cluster</name>
        <dbReference type="ChEBI" id="CHEBI:49883"/>
    </ligand>
</feature>
<accession>Q0ALZ9</accession>
<feature type="binding site" evidence="1">
    <location>
        <position position="193"/>
    </location>
    <ligand>
        <name>[4Fe-4S] cluster</name>
        <dbReference type="ChEBI" id="CHEBI:49883"/>
    </ligand>
</feature>
<gene>
    <name evidence="1" type="primary">ubiV</name>
    <name evidence="2" type="ordered locus">Mmar10_2402</name>
</gene>
<dbReference type="HAMAP" id="MF_02233">
    <property type="entry name" value="UbiV"/>
    <property type="match status" value="1"/>
</dbReference>
<evidence type="ECO:0000313" key="2">
    <source>
        <dbReference type="EMBL" id="ABI66694.1"/>
    </source>
</evidence>
<dbReference type="MEROPS" id="U32.A01"/>
<comment type="pathway">
    <text evidence="1">Cofactor biosynthesis; ubiquinone biosynthesis.</text>
</comment>
<keyword evidence="1" id="KW-0004">4Fe-4S</keyword>
<dbReference type="InterPro" id="IPR001539">
    <property type="entry name" value="Peptidase_U32"/>
</dbReference>
<dbReference type="AlphaFoldDB" id="Q0ALZ9"/>
<dbReference type="InterPro" id="IPR043693">
    <property type="entry name" value="UbiV"/>
</dbReference>
<dbReference type="eggNOG" id="COG0826">
    <property type="taxonomic scope" value="Bacteria"/>
</dbReference>
<keyword evidence="1" id="KW-0479">Metal-binding</keyword>
<dbReference type="PANTHER" id="PTHR30217:SF11">
    <property type="entry name" value="UBIQUINONE BIOSYNTHESIS PROTEIN UBIV"/>
    <property type="match status" value="1"/>
</dbReference>
<keyword evidence="1" id="KW-0411">Iron-sulfur</keyword>
<keyword evidence="3" id="KW-1185">Reference proteome</keyword>
<dbReference type="PANTHER" id="PTHR30217">
    <property type="entry name" value="PEPTIDASE U32 FAMILY"/>
    <property type="match status" value="1"/>
</dbReference>
<dbReference type="UniPathway" id="UPA00232"/>
<sequence>MTAPIELTLGPLFFNWPVQTLADFYARIADESVINRVYVGEVVCGKRSPLVESTLVDAAERLERAGKTAVWSTLCSPTNKRERSATASLSTFDAEIEVNDIGALAARNGRPFTAGPMLNIYNETALAALQDEGCTRWCPPVEMSLAAIRAVHAARPDMPIEVFGFGRLPLAHSGRCYHARFHSLNKDSCRYFCEEDPDGKTVSTVDGAPFLAFNGLQTLSDGVHLATTPSFDLRRVGIAAVRLSPHSVDMVRVAAAFRHFLDDQIAPLELKNSLKADVLDRPVINGYLGGRPGMEWSTQ</sequence>
<reference evidence="2 3" key="1">
    <citation type="submission" date="2006-08" db="EMBL/GenBank/DDBJ databases">
        <title>Complete sequence of Maricaulis maris MCS10.</title>
        <authorList>
            <consortium name="US DOE Joint Genome Institute"/>
            <person name="Copeland A."/>
            <person name="Lucas S."/>
            <person name="Lapidus A."/>
            <person name="Barry K."/>
            <person name="Detter J.C."/>
            <person name="Glavina del Rio T."/>
            <person name="Hammon N."/>
            <person name="Israni S."/>
            <person name="Dalin E."/>
            <person name="Tice H."/>
            <person name="Pitluck S."/>
            <person name="Saunders E."/>
            <person name="Brettin T."/>
            <person name="Bruce D."/>
            <person name="Han C."/>
            <person name="Tapia R."/>
            <person name="Gilna P."/>
            <person name="Schmutz J."/>
            <person name="Larimer F."/>
            <person name="Land M."/>
            <person name="Hauser L."/>
            <person name="Kyrpides N."/>
            <person name="Mikhailova N."/>
            <person name="Viollier P."/>
            <person name="Stephens C."/>
            <person name="Richardson P."/>
        </authorList>
    </citation>
    <scope>NUCLEOTIDE SEQUENCE [LARGE SCALE GENOMIC DNA]</scope>
    <source>
        <strain evidence="2 3">MCS10</strain>
    </source>
</reference>
<dbReference type="KEGG" id="mmr:Mmar10_2402"/>
<comment type="function">
    <text evidence="1">Required for O(2)-independent ubiquinone (coenzyme Q) biosynthesis. Together with UbiU, is essential for the C6-hydroxylation reaction in the oxygen-independent ubiquinone biosynthesis pathway.</text>
</comment>
<name>Q0ALZ9_MARMM</name>
<dbReference type="GO" id="GO:0051539">
    <property type="term" value="F:4 iron, 4 sulfur cluster binding"/>
    <property type="evidence" value="ECO:0007669"/>
    <property type="project" value="UniProtKB-UniRule"/>
</dbReference>
<dbReference type="NCBIfam" id="NF011991">
    <property type="entry name" value="PRK15447.1"/>
    <property type="match status" value="1"/>
</dbReference>
<evidence type="ECO:0000256" key="1">
    <source>
        <dbReference type="HAMAP-Rule" id="MF_02233"/>
    </source>
</evidence>
<dbReference type="Pfam" id="PF01136">
    <property type="entry name" value="Peptidase_U32"/>
    <property type="match status" value="1"/>
</dbReference>
<dbReference type="HOGENOM" id="CLU_056172_0_0_5"/>
<dbReference type="OrthoDB" id="8523349at2"/>
<organism evidence="2 3">
    <name type="scientific">Maricaulis maris (strain MCS10)</name>
    <name type="common">Caulobacter maris</name>
    <dbReference type="NCBI Taxonomy" id="394221"/>
    <lineage>
        <taxon>Bacteria</taxon>
        <taxon>Pseudomonadati</taxon>
        <taxon>Pseudomonadota</taxon>
        <taxon>Alphaproteobacteria</taxon>
        <taxon>Maricaulales</taxon>
        <taxon>Maricaulaceae</taxon>
        <taxon>Maricaulis</taxon>
    </lineage>
</organism>
<dbReference type="InterPro" id="IPR051454">
    <property type="entry name" value="RNA/ubiquinone_mod_enzymes"/>
</dbReference>
<dbReference type="EMBL" id="CP000449">
    <property type="protein sequence ID" value="ABI66694.1"/>
    <property type="molecule type" value="Genomic_DNA"/>
</dbReference>
<proteinExistence type="inferred from homology"/>
<feature type="binding site" evidence="1">
    <location>
        <position position="189"/>
    </location>
    <ligand>
        <name>[4Fe-4S] cluster</name>
        <dbReference type="ChEBI" id="CHEBI:49883"/>
    </ligand>
</feature>
<dbReference type="Proteomes" id="UP000001964">
    <property type="component" value="Chromosome"/>
</dbReference>
<protein>
    <recommendedName>
        <fullName evidence="1">Ubiquinone biosynthesis protein UbiV</fullName>
    </recommendedName>
</protein>